<dbReference type="OrthoDB" id="2617228at2759"/>
<dbReference type="AlphaFoldDB" id="A0A0C3ER19"/>
<accession>A0A0C3ER19</accession>
<dbReference type="HOGENOM" id="CLU_1090545_0_0_1"/>
<name>A0A0C3ER19_9AGAM</name>
<organism evidence="2 3">
    <name type="scientific">Scleroderma citrinum Foug A</name>
    <dbReference type="NCBI Taxonomy" id="1036808"/>
    <lineage>
        <taxon>Eukaryota</taxon>
        <taxon>Fungi</taxon>
        <taxon>Dikarya</taxon>
        <taxon>Basidiomycota</taxon>
        <taxon>Agaricomycotina</taxon>
        <taxon>Agaricomycetes</taxon>
        <taxon>Agaricomycetidae</taxon>
        <taxon>Boletales</taxon>
        <taxon>Sclerodermatineae</taxon>
        <taxon>Sclerodermataceae</taxon>
        <taxon>Scleroderma</taxon>
    </lineage>
</organism>
<gene>
    <name evidence="2" type="ORF">SCLCIDRAFT_518370</name>
</gene>
<dbReference type="InParanoid" id="A0A0C3ER19"/>
<reference evidence="3" key="2">
    <citation type="submission" date="2015-01" db="EMBL/GenBank/DDBJ databases">
        <title>Evolutionary Origins and Diversification of the Mycorrhizal Mutualists.</title>
        <authorList>
            <consortium name="DOE Joint Genome Institute"/>
            <consortium name="Mycorrhizal Genomics Consortium"/>
            <person name="Kohler A."/>
            <person name="Kuo A."/>
            <person name="Nagy L.G."/>
            <person name="Floudas D."/>
            <person name="Copeland A."/>
            <person name="Barry K.W."/>
            <person name="Cichocki N."/>
            <person name="Veneault-Fourrey C."/>
            <person name="LaButti K."/>
            <person name="Lindquist E.A."/>
            <person name="Lipzen A."/>
            <person name="Lundell T."/>
            <person name="Morin E."/>
            <person name="Murat C."/>
            <person name="Riley R."/>
            <person name="Ohm R."/>
            <person name="Sun H."/>
            <person name="Tunlid A."/>
            <person name="Henrissat B."/>
            <person name="Grigoriev I.V."/>
            <person name="Hibbett D.S."/>
            <person name="Martin F."/>
        </authorList>
    </citation>
    <scope>NUCLEOTIDE SEQUENCE [LARGE SCALE GENOMIC DNA]</scope>
    <source>
        <strain evidence="3">Foug A</strain>
    </source>
</reference>
<dbReference type="EMBL" id="KN822005">
    <property type="protein sequence ID" value="KIM70266.1"/>
    <property type="molecule type" value="Genomic_DNA"/>
</dbReference>
<evidence type="ECO:0000313" key="2">
    <source>
        <dbReference type="EMBL" id="KIM70266.1"/>
    </source>
</evidence>
<keyword evidence="3" id="KW-1185">Reference proteome</keyword>
<evidence type="ECO:0000313" key="3">
    <source>
        <dbReference type="Proteomes" id="UP000053989"/>
    </source>
</evidence>
<feature type="region of interest" description="Disordered" evidence="1">
    <location>
        <begin position="31"/>
        <end position="132"/>
    </location>
</feature>
<sequence length="255" mass="27835">MLRRAASTLHSSNPRLCRRETCPSTLERRFSDLATNATPPLRSDLGGILTRSSNRRVLPSANDRPLRQQQFQDKQGSPNARLSAVTRRSGLHRASKDDGKRVVPSASEQTSRASGGADGKAQPPFVKNVGNSNTAKQSLVQIRANVQDSPKGQHHILPKNTLAELFSPRVHSARHTKGRGGDYSGYLPPTVTSSLSNLGPIERAQLALGRNKEVPFKSQSRVLDIIKQTVEGRAGPRGEIYRPISSFIPTFFTTA</sequence>
<proteinExistence type="predicted"/>
<reference evidence="2 3" key="1">
    <citation type="submission" date="2014-04" db="EMBL/GenBank/DDBJ databases">
        <authorList>
            <consortium name="DOE Joint Genome Institute"/>
            <person name="Kuo A."/>
            <person name="Kohler A."/>
            <person name="Nagy L.G."/>
            <person name="Floudas D."/>
            <person name="Copeland A."/>
            <person name="Barry K.W."/>
            <person name="Cichocki N."/>
            <person name="Veneault-Fourrey C."/>
            <person name="LaButti K."/>
            <person name="Lindquist E.A."/>
            <person name="Lipzen A."/>
            <person name="Lundell T."/>
            <person name="Morin E."/>
            <person name="Murat C."/>
            <person name="Sun H."/>
            <person name="Tunlid A."/>
            <person name="Henrissat B."/>
            <person name="Grigoriev I.V."/>
            <person name="Hibbett D.S."/>
            <person name="Martin F."/>
            <person name="Nordberg H.P."/>
            <person name="Cantor M.N."/>
            <person name="Hua S.X."/>
        </authorList>
    </citation>
    <scope>NUCLEOTIDE SEQUENCE [LARGE SCALE GENOMIC DNA]</scope>
    <source>
        <strain evidence="2 3">Foug A</strain>
    </source>
</reference>
<evidence type="ECO:0000256" key="1">
    <source>
        <dbReference type="SAM" id="MobiDB-lite"/>
    </source>
</evidence>
<dbReference type="Proteomes" id="UP000053989">
    <property type="component" value="Unassembled WGS sequence"/>
</dbReference>
<feature type="compositionally biased region" description="Polar residues" evidence="1">
    <location>
        <begin position="67"/>
        <end position="80"/>
    </location>
</feature>
<protein>
    <submittedName>
        <fullName evidence="2">Uncharacterized protein</fullName>
    </submittedName>
</protein>